<feature type="domain" description="DUF2510" evidence="2">
    <location>
        <begin position="4"/>
        <end position="35"/>
    </location>
</feature>
<dbReference type="RefSeq" id="WP_077081853.1">
    <property type="nucleotide sequence ID" value="NZ_FUEZ01000004.1"/>
</dbReference>
<gene>
    <name evidence="3" type="ORF">MNAB215_5855</name>
</gene>
<accession>A0A2U3PIT6</accession>
<dbReference type="InterPro" id="IPR018929">
    <property type="entry name" value="DUF2510"/>
</dbReference>
<keyword evidence="4" id="KW-1185">Reference proteome</keyword>
<dbReference type="Proteomes" id="UP000240424">
    <property type="component" value="Unassembled WGS sequence"/>
</dbReference>
<organism evidence="3 4">
    <name type="scientific">Mycobacterium numidiamassiliense</name>
    <dbReference type="NCBI Taxonomy" id="1841861"/>
    <lineage>
        <taxon>Bacteria</taxon>
        <taxon>Bacillati</taxon>
        <taxon>Actinomycetota</taxon>
        <taxon>Actinomycetes</taxon>
        <taxon>Mycobacteriales</taxon>
        <taxon>Mycobacteriaceae</taxon>
        <taxon>Mycobacterium</taxon>
    </lineage>
</organism>
<evidence type="ECO:0000259" key="2">
    <source>
        <dbReference type="Pfam" id="PF10708"/>
    </source>
</evidence>
<reference evidence="3 4" key="1">
    <citation type="submission" date="2017-01" db="EMBL/GenBank/DDBJ databases">
        <authorList>
            <consortium name="Urmite Genomes"/>
        </authorList>
    </citation>
    <scope>NUCLEOTIDE SEQUENCE [LARGE SCALE GENOMIC DNA]</scope>
    <source>
        <strain evidence="3 4">AB215</strain>
    </source>
</reference>
<proteinExistence type="predicted"/>
<dbReference type="EMBL" id="FUEZ01000004">
    <property type="protein sequence ID" value="SPM43629.1"/>
    <property type="molecule type" value="Genomic_DNA"/>
</dbReference>
<keyword evidence="1" id="KW-1133">Transmembrane helix</keyword>
<evidence type="ECO:0000313" key="3">
    <source>
        <dbReference type="EMBL" id="SPM43629.1"/>
    </source>
</evidence>
<name>A0A2U3PIT6_9MYCO</name>
<sequence length="149" mass="16637">MVKPGWYPDPNGDKFSESYWDGARWTVTRPSPQQQTVHPGTLAAGWYPNSQVPGSLHYWDGQRWTAHHAVPNAPLRPQFQAQGTNLKPWLFAILAVLVVIAILLMSTKPWESEGYKRCVAEQKAQAGGSSQVNSTLGGGIEEYCHRNYD</sequence>
<feature type="transmembrane region" description="Helical" evidence="1">
    <location>
        <begin position="89"/>
        <end position="107"/>
    </location>
</feature>
<dbReference type="Pfam" id="PF10708">
    <property type="entry name" value="DUF2510"/>
    <property type="match status" value="2"/>
</dbReference>
<evidence type="ECO:0000313" key="4">
    <source>
        <dbReference type="Proteomes" id="UP000240424"/>
    </source>
</evidence>
<feature type="domain" description="DUF2510" evidence="2">
    <location>
        <begin position="44"/>
        <end position="74"/>
    </location>
</feature>
<dbReference type="OrthoDB" id="5244233at2"/>
<evidence type="ECO:0000256" key="1">
    <source>
        <dbReference type="SAM" id="Phobius"/>
    </source>
</evidence>
<protein>
    <submittedName>
        <fullName evidence="3">Mycobacterium numidiamassiliense ORFan</fullName>
    </submittedName>
</protein>
<keyword evidence="1" id="KW-0812">Transmembrane</keyword>
<dbReference type="AlphaFoldDB" id="A0A2U3PIT6"/>
<keyword evidence="1" id="KW-0472">Membrane</keyword>